<dbReference type="InterPro" id="IPR037401">
    <property type="entry name" value="SnoaL-like"/>
</dbReference>
<comment type="caution">
    <text evidence="3">The sequence shown here is derived from an EMBL/GenBank/DDBJ whole genome shotgun (WGS) entry which is preliminary data.</text>
</comment>
<dbReference type="PANTHER" id="PTHR34957:SF1">
    <property type="entry name" value="NUCLEAR TRANSPORT FACTOR 2 (NTF2) FAMILY PROTEIN"/>
    <property type="match status" value="1"/>
</dbReference>
<evidence type="ECO:0000313" key="4">
    <source>
        <dbReference type="Proteomes" id="UP000178606"/>
    </source>
</evidence>
<dbReference type="InterPro" id="IPR032710">
    <property type="entry name" value="NTF2-like_dom_sf"/>
</dbReference>
<organism evidence="3 4">
    <name type="scientific">Handelsmanbacteria sp. (strain RIFCSPLOWO2_12_FULL_64_10)</name>
    <dbReference type="NCBI Taxonomy" id="1817868"/>
    <lineage>
        <taxon>Bacteria</taxon>
        <taxon>Candidatus Handelsmaniibacteriota</taxon>
    </lineage>
</organism>
<gene>
    <name evidence="3" type="ORF">A3F84_03645</name>
</gene>
<feature type="compositionally biased region" description="Low complexity" evidence="1">
    <location>
        <begin position="129"/>
        <end position="141"/>
    </location>
</feature>
<dbReference type="AlphaFoldDB" id="A0A1F6C604"/>
<feature type="domain" description="SnoaL-like" evidence="2">
    <location>
        <begin position="7"/>
        <end position="125"/>
    </location>
</feature>
<name>A0A1F6C604_HANXR</name>
<protein>
    <recommendedName>
        <fullName evidence="2">SnoaL-like domain-containing protein</fullName>
    </recommendedName>
</protein>
<dbReference type="PANTHER" id="PTHR34957">
    <property type="entry name" value="NUCLEAR TRANSPORT FACTOR 2 (NTF2) FAMILY PROTEIN"/>
    <property type="match status" value="1"/>
</dbReference>
<dbReference type="Gene3D" id="3.10.450.50">
    <property type="match status" value="1"/>
</dbReference>
<dbReference type="Proteomes" id="UP000178606">
    <property type="component" value="Unassembled WGS sequence"/>
</dbReference>
<reference evidence="3 4" key="1">
    <citation type="journal article" date="2016" name="Nat. Commun.">
        <title>Thousands of microbial genomes shed light on interconnected biogeochemical processes in an aquifer system.</title>
        <authorList>
            <person name="Anantharaman K."/>
            <person name="Brown C.T."/>
            <person name="Hug L.A."/>
            <person name="Sharon I."/>
            <person name="Castelle C.J."/>
            <person name="Probst A.J."/>
            <person name="Thomas B.C."/>
            <person name="Singh A."/>
            <person name="Wilkins M.J."/>
            <person name="Karaoz U."/>
            <person name="Brodie E.L."/>
            <person name="Williams K.H."/>
            <person name="Hubbard S.S."/>
            <person name="Banfield J.F."/>
        </authorList>
    </citation>
    <scope>NUCLEOTIDE SEQUENCE [LARGE SCALE GENOMIC DNA]</scope>
    <source>
        <strain evidence="4">RIFCSPLOWO2_12_FULL_64_10</strain>
    </source>
</reference>
<evidence type="ECO:0000259" key="2">
    <source>
        <dbReference type="Pfam" id="PF13474"/>
    </source>
</evidence>
<sequence>MDEREVVQEVNAQFYRALEQLSIEAMEEVWLHDASVKCIHPGWAALSGWETVWESWVGIFEHTKMMTVDLSDVEVTVEGDVAWVVCVENISSVSERGMTGGQAVATNIFYRTDEGWKLVHHHASPTPPAEGHGPTPGEEET</sequence>
<dbReference type="SUPFAM" id="SSF54427">
    <property type="entry name" value="NTF2-like"/>
    <property type="match status" value="1"/>
</dbReference>
<feature type="region of interest" description="Disordered" evidence="1">
    <location>
        <begin position="120"/>
        <end position="141"/>
    </location>
</feature>
<evidence type="ECO:0000313" key="3">
    <source>
        <dbReference type="EMBL" id="OGG44550.1"/>
    </source>
</evidence>
<evidence type="ECO:0000256" key="1">
    <source>
        <dbReference type="SAM" id="MobiDB-lite"/>
    </source>
</evidence>
<dbReference type="EMBL" id="MFKF01000400">
    <property type="protein sequence ID" value="OGG44550.1"/>
    <property type="molecule type" value="Genomic_DNA"/>
</dbReference>
<accession>A0A1F6C604</accession>
<dbReference type="Pfam" id="PF13474">
    <property type="entry name" value="SnoaL_3"/>
    <property type="match status" value="1"/>
</dbReference>
<proteinExistence type="predicted"/>